<comment type="caution">
    <text evidence="1">The sequence shown here is derived from an EMBL/GenBank/DDBJ whole genome shotgun (WGS) entry which is preliminary data.</text>
</comment>
<dbReference type="AlphaFoldDB" id="A0A5D0TSI7"/>
<organism evidence="1 2">
    <name type="scientific">Actinomadura syzygii</name>
    <dbReference type="NCBI Taxonomy" id="1427538"/>
    <lineage>
        <taxon>Bacteria</taxon>
        <taxon>Bacillati</taxon>
        <taxon>Actinomycetota</taxon>
        <taxon>Actinomycetes</taxon>
        <taxon>Streptosporangiales</taxon>
        <taxon>Thermomonosporaceae</taxon>
        <taxon>Actinomadura</taxon>
    </lineage>
</organism>
<keyword evidence="2" id="KW-1185">Reference proteome</keyword>
<protein>
    <recommendedName>
        <fullName evidence="3">Endonuclease/exonuclease/phosphatase domain-containing protein</fullName>
    </recommendedName>
</protein>
<evidence type="ECO:0000313" key="1">
    <source>
        <dbReference type="EMBL" id="TYC08693.1"/>
    </source>
</evidence>
<dbReference type="Proteomes" id="UP000322634">
    <property type="component" value="Unassembled WGS sequence"/>
</dbReference>
<accession>A0A5D0TSI7</accession>
<gene>
    <name evidence="1" type="ORF">FXF65_38095</name>
</gene>
<evidence type="ECO:0008006" key="3">
    <source>
        <dbReference type="Google" id="ProtNLM"/>
    </source>
</evidence>
<dbReference type="InterPro" id="IPR036691">
    <property type="entry name" value="Endo/exonu/phosph_ase_sf"/>
</dbReference>
<dbReference type="OrthoDB" id="3464120at2"/>
<dbReference type="Gene3D" id="3.60.10.10">
    <property type="entry name" value="Endonuclease/exonuclease/phosphatase"/>
    <property type="match status" value="1"/>
</dbReference>
<name>A0A5D0TSI7_9ACTN</name>
<evidence type="ECO:0000313" key="2">
    <source>
        <dbReference type="Proteomes" id="UP000322634"/>
    </source>
</evidence>
<dbReference type="SUPFAM" id="SSF56219">
    <property type="entry name" value="DNase I-like"/>
    <property type="match status" value="1"/>
</dbReference>
<proteinExistence type="predicted"/>
<sequence length="315" mass="33684">MTRSPLPAAVPAAADDTLRIASVNWHYGGLDDDGSDVRWRQTVDVLGEVGAQVVLCQEFGVAQPALRQSRHVQRTANALGSEAVLGPVPPGARSALHTAILVDTRTTGVSIEAEVPYTHTRFGGTQHESWCGVQLRLPGLEDLDQDLDCYSVHLPARSAVEQLSQAQTLAALLTAPERLVLVGGDFNGYPRGGPAVTADELERLPPHLRVTRCREGADGALEANYDVDDVFGRAGLFDLAFSLPAELRNPPELRATGRGGARVDRLYASPEVAGAATGYWQVRVGSDHDAVVFDVNLAALRRIVSSRAGMREGGR</sequence>
<dbReference type="RefSeq" id="WP_148355081.1">
    <property type="nucleotide sequence ID" value="NZ_JBHSBF010000026.1"/>
</dbReference>
<dbReference type="EMBL" id="VSFF01000016">
    <property type="protein sequence ID" value="TYC08693.1"/>
    <property type="molecule type" value="Genomic_DNA"/>
</dbReference>
<reference evidence="1 2" key="1">
    <citation type="submission" date="2019-08" db="EMBL/GenBank/DDBJ databases">
        <title>Actinomadura sp. nov. CYP1-5 isolated from mountain soil.</title>
        <authorList>
            <person name="Songsumanus A."/>
            <person name="Kuncharoen N."/>
            <person name="Kudo T."/>
            <person name="Yuki M."/>
            <person name="Igarashi Y."/>
            <person name="Tanasupawat S."/>
        </authorList>
    </citation>
    <scope>NUCLEOTIDE SEQUENCE [LARGE SCALE GENOMIC DNA]</scope>
    <source>
        <strain evidence="1 2">GKU157</strain>
    </source>
</reference>